<reference evidence="2" key="1">
    <citation type="submission" date="2020-12" db="EMBL/GenBank/DDBJ databases">
        <title>The potential for using the shell proteome in gastropod systematics, assessed in patellogastropod limpets.</title>
        <authorList>
            <person name="Colgan D.J."/>
        </authorList>
    </citation>
    <scope>NUCLEOTIDE SEQUENCE</scope>
    <source>
        <strain evidence="2">Pm9764</strain>
    </source>
</reference>
<accession>A0A8U0ATS9</accession>
<keyword evidence="1" id="KW-1133">Transmembrane helix</keyword>
<keyword evidence="1" id="KW-0812">Transmembrane</keyword>
<organism evidence="2">
    <name type="scientific">Patelloida mimula</name>
    <dbReference type="NCBI Taxonomy" id="351188"/>
    <lineage>
        <taxon>Eukaryota</taxon>
        <taxon>Metazoa</taxon>
        <taxon>Spiralia</taxon>
        <taxon>Lophotrochozoa</taxon>
        <taxon>Mollusca</taxon>
        <taxon>Gastropoda</taxon>
        <taxon>Patellogastropoda</taxon>
        <taxon>Lottioidea</taxon>
        <taxon>Lottiidae</taxon>
        <taxon>Patelloida</taxon>
    </lineage>
</organism>
<protein>
    <submittedName>
        <fullName evidence="2">Proline-rich protein 3</fullName>
    </submittedName>
</protein>
<dbReference type="EMBL" id="MW349958">
    <property type="protein sequence ID" value="UPN66623.1"/>
    <property type="molecule type" value="mRNA"/>
</dbReference>
<evidence type="ECO:0000256" key="1">
    <source>
        <dbReference type="SAM" id="Phobius"/>
    </source>
</evidence>
<name>A0A8U0ATS9_9GAST</name>
<sequence length="193" mass="20541">MNLLNSFPRFGVCILGINLLLCGFSEGFIGMEGMEELFPLLMFGGLGGQSNYVQQPPVIPRPLPATPPPPVFKPPNTITWRWVPNMRYVYPMFNPNWNQPAQSFYPWMNNVGMAKNAAGMNSIATNSIAGSKSDAALQGVIPGAPLGFNTGGMMPQPMMNNLAGGAGVAGGASNAVTSKMAWNTHTTSKGTTM</sequence>
<feature type="transmembrane region" description="Helical" evidence="1">
    <location>
        <begin position="6"/>
        <end position="24"/>
    </location>
</feature>
<dbReference type="AlphaFoldDB" id="A0A8U0ATS9"/>
<evidence type="ECO:0000313" key="2">
    <source>
        <dbReference type="EMBL" id="UPN66623.1"/>
    </source>
</evidence>
<proteinExistence type="evidence at transcript level"/>
<keyword evidence="1" id="KW-0472">Membrane</keyword>